<dbReference type="Proteomes" id="UP000192674">
    <property type="component" value="Unassembled WGS sequence"/>
</dbReference>
<reference evidence="1 2" key="1">
    <citation type="submission" date="2017-04" db="EMBL/GenBank/DDBJ databases">
        <authorList>
            <person name="Afonso C.L."/>
            <person name="Miller P.J."/>
            <person name="Scott M.A."/>
            <person name="Spackman E."/>
            <person name="Goraichik I."/>
            <person name="Dimitrov K.M."/>
            <person name="Suarez D.L."/>
            <person name="Swayne D.E."/>
        </authorList>
    </citation>
    <scope>NUCLEOTIDE SEQUENCE [LARGE SCALE GENOMIC DNA]</scope>
    <source>
        <strain evidence="1 2">DSM 43828</strain>
    </source>
</reference>
<protein>
    <submittedName>
        <fullName evidence="1">Uncharacterized protein</fullName>
    </submittedName>
</protein>
<evidence type="ECO:0000313" key="1">
    <source>
        <dbReference type="EMBL" id="SMD24904.1"/>
    </source>
</evidence>
<name>A0A1W2FT19_KIBAR</name>
<accession>A0A1W2FT19</accession>
<keyword evidence="2" id="KW-1185">Reference proteome</keyword>
<proteinExistence type="predicted"/>
<sequence length="187" mass="21125">MNHWPDVTVLDTIPSNDADIDTADRNCQRFRLRVPLMFGANPAQDAAALRFLVSAAERYVRVEWHLVGELPWPLHTVVHLPPPATADDAASDIARQWREQSGLALCTYRYGPDFVVLRDNRPGKDRFRGLLGADWVQPFRDLVARIAVDNRLLDELVAADLAIRLGDGEHVVLAVRLLRWPVPYFAV</sequence>
<dbReference type="Pfam" id="PF19142">
    <property type="entry name" value="DUF5825"/>
    <property type="match status" value="1"/>
</dbReference>
<dbReference type="OrthoDB" id="3624112at2"/>
<dbReference type="AlphaFoldDB" id="A0A1W2FT19"/>
<dbReference type="RefSeq" id="WP_084433171.1">
    <property type="nucleotide sequence ID" value="NZ_FWXV01000011.1"/>
</dbReference>
<dbReference type="InterPro" id="IPR043863">
    <property type="entry name" value="DUF5825"/>
</dbReference>
<evidence type="ECO:0000313" key="2">
    <source>
        <dbReference type="Proteomes" id="UP000192674"/>
    </source>
</evidence>
<gene>
    <name evidence="1" type="ORF">SAMN05661093_08777</name>
</gene>
<organism evidence="1 2">
    <name type="scientific">Kibdelosporangium aridum</name>
    <dbReference type="NCBI Taxonomy" id="2030"/>
    <lineage>
        <taxon>Bacteria</taxon>
        <taxon>Bacillati</taxon>
        <taxon>Actinomycetota</taxon>
        <taxon>Actinomycetes</taxon>
        <taxon>Pseudonocardiales</taxon>
        <taxon>Pseudonocardiaceae</taxon>
        <taxon>Kibdelosporangium</taxon>
    </lineage>
</organism>
<dbReference type="EMBL" id="FWXV01000011">
    <property type="protein sequence ID" value="SMD24904.1"/>
    <property type="molecule type" value="Genomic_DNA"/>
</dbReference>